<feature type="region of interest" description="Disordered" evidence="1">
    <location>
        <begin position="154"/>
        <end position="206"/>
    </location>
</feature>
<evidence type="ECO:0000313" key="3">
    <source>
        <dbReference type="Proteomes" id="UP000652761"/>
    </source>
</evidence>
<reference evidence="2" key="1">
    <citation type="submission" date="2017-07" db="EMBL/GenBank/DDBJ databases">
        <title>Taro Niue Genome Assembly and Annotation.</title>
        <authorList>
            <person name="Atibalentja N."/>
            <person name="Keating K."/>
            <person name="Fields C.J."/>
        </authorList>
    </citation>
    <scope>NUCLEOTIDE SEQUENCE</scope>
    <source>
        <strain evidence="2">Niue_2</strain>
        <tissue evidence="2">Leaf</tissue>
    </source>
</reference>
<organism evidence="2 3">
    <name type="scientific">Colocasia esculenta</name>
    <name type="common">Wild taro</name>
    <name type="synonym">Arum esculentum</name>
    <dbReference type="NCBI Taxonomy" id="4460"/>
    <lineage>
        <taxon>Eukaryota</taxon>
        <taxon>Viridiplantae</taxon>
        <taxon>Streptophyta</taxon>
        <taxon>Embryophyta</taxon>
        <taxon>Tracheophyta</taxon>
        <taxon>Spermatophyta</taxon>
        <taxon>Magnoliopsida</taxon>
        <taxon>Liliopsida</taxon>
        <taxon>Araceae</taxon>
        <taxon>Aroideae</taxon>
        <taxon>Colocasieae</taxon>
        <taxon>Colocasia</taxon>
    </lineage>
</organism>
<protein>
    <submittedName>
        <fullName evidence="2">Uncharacterized protein</fullName>
    </submittedName>
</protein>
<keyword evidence="3" id="KW-1185">Reference proteome</keyword>
<evidence type="ECO:0000256" key="1">
    <source>
        <dbReference type="SAM" id="MobiDB-lite"/>
    </source>
</evidence>
<comment type="caution">
    <text evidence="2">The sequence shown here is derived from an EMBL/GenBank/DDBJ whole genome shotgun (WGS) entry which is preliminary data.</text>
</comment>
<accession>A0A843TCJ8</accession>
<dbReference type="AlphaFoldDB" id="A0A843TCJ8"/>
<gene>
    <name evidence="2" type="ORF">Taro_001039</name>
</gene>
<proteinExistence type="predicted"/>
<name>A0A843TCJ8_COLES</name>
<sequence>MIYVFIFSGTIISCKGGVDTTIKGVDTMAQSKDRNVKKRSTSVDTSPGQGINTLLLGIHPKRTFSEPPETGCGGKRVSPPCFASSCASTPQFTLLQAQESKIDQHEALGSTSREQIKHSFIHSLRGYARRGRACGGGGMPKSILLRLLESLWKPSGQRHPPRHQTIQNEPRMGSLGRTVPSLQCAPGSSSPDAYRREEEAAELPLP</sequence>
<dbReference type="Proteomes" id="UP000652761">
    <property type="component" value="Unassembled WGS sequence"/>
</dbReference>
<dbReference type="EMBL" id="NMUH01000021">
    <property type="protein sequence ID" value="MQL68785.1"/>
    <property type="molecule type" value="Genomic_DNA"/>
</dbReference>
<feature type="non-terminal residue" evidence="2">
    <location>
        <position position="206"/>
    </location>
</feature>
<evidence type="ECO:0000313" key="2">
    <source>
        <dbReference type="EMBL" id="MQL68785.1"/>
    </source>
</evidence>